<dbReference type="Gene3D" id="3.80.10.10">
    <property type="entry name" value="Ribonuclease Inhibitor"/>
    <property type="match status" value="1"/>
</dbReference>
<accession>A0A409W591</accession>
<evidence type="ECO:0008006" key="3">
    <source>
        <dbReference type="Google" id="ProtNLM"/>
    </source>
</evidence>
<evidence type="ECO:0000313" key="2">
    <source>
        <dbReference type="Proteomes" id="UP000284842"/>
    </source>
</evidence>
<protein>
    <recommendedName>
        <fullName evidence="3">F-box domain-containing protein</fullName>
    </recommendedName>
</protein>
<dbReference type="SUPFAM" id="SSF52058">
    <property type="entry name" value="L domain-like"/>
    <property type="match status" value="1"/>
</dbReference>
<keyword evidence="2" id="KW-1185">Reference proteome</keyword>
<proteinExistence type="predicted"/>
<sequence>MSRPTSISSEGPVFPAEIFAEIIGQLADLFPNDAQGHSDRKQEMKKLAVVSHTMCAIARTHIFECIELTPGDRFLDLADFFQKNPTIASAVRHIDTGCLWGMKPISMKKVISRRDIASLLELKHVKSLRTGHFTYRVPDTNTRIPFPQRLLDNYLAPTTGTSSLRHLFLMCLKEFDCNKILLVQSLESIYLHTCTFTPHKSSASSPVNTKLRLKSLVACNTTIPFALLQSCPSLEHLKIVQTRIAFSHENVNMGSQVPGSPPLLPSLKRLEFDCCGDEGINASYDTEYPQFRFLMGNAPALEELSVKVSHVLGPSLSYPNHSQLRRLNIDCSPRYVQSANQILEEPIQLLSSLQIPQLETLTLKTYIMVSTSNSEDEERLQQRMRDSAHQLGQLIGDHDRTRFPSLKSSSLVLSMGRLHKGQMTLSCEDMKREMDTTINDLVGGGRFQFTSEVNVTCTPYYRA</sequence>
<dbReference type="AlphaFoldDB" id="A0A409W591"/>
<organism evidence="1 2">
    <name type="scientific">Panaeolus cyanescens</name>
    <dbReference type="NCBI Taxonomy" id="181874"/>
    <lineage>
        <taxon>Eukaryota</taxon>
        <taxon>Fungi</taxon>
        <taxon>Dikarya</taxon>
        <taxon>Basidiomycota</taxon>
        <taxon>Agaricomycotina</taxon>
        <taxon>Agaricomycetes</taxon>
        <taxon>Agaricomycetidae</taxon>
        <taxon>Agaricales</taxon>
        <taxon>Agaricineae</taxon>
        <taxon>Galeropsidaceae</taxon>
        <taxon>Panaeolus</taxon>
    </lineage>
</organism>
<evidence type="ECO:0000313" key="1">
    <source>
        <dbReference type="EMBL" id="PPQ73690.1"/>
    </source>
</evidence>
<comment type="caution">
    <text evidence="1">The sequence shown here is derived from an EMBL/GenBank/DDBJ whole genome shotgun (WGS) entry which is preliminary data.</text>
</comment>
<dbReference type="InterPro" id="IPR032675">
    <property type="entry name" value="LRR_dom_sf"/>
</dbReference>
<dbReference type="EMBL" id="NHTK01005802">
    <property type="protein sequence ID" value="PPQ73690.1"/>
    <property type="molecule type" value="Genomic_DNA"/>
</dbReference>
<gene>
    <name evidence="1" type="ORF">CVT24_007324</name>
</gene>
<dbReference type="InParanoid" id="A0A409W591"/>
<name>A0A409W591_9AGAR</name>
<reference evidence="1 2" key="1">
    <citation type="journal article" date="2018" name="Evol. Lett.">
        <title>Horizontal gene cluster transfer increased hallucinogenic mushroom diversity.</title>
        <authorList>
            <person name="Reynolds H.T."/>
            <person name="Vijayakumar V."/>
            <person name="Gluck-Thaler E."/>
            <person name="Korotkin H.B."/>
            <person name="Matheny P.B."/>
            <person name="Slot J.C."/>
        </authorList>
    </citation>
    <scope>NUCLEOTIDE SEQUENCE [LARGE SCALE GENOMIC DNA]</scope>
    <source>
        <strain evidence="1 2">2629</strain>
    </source>
</reference>
<dbReference type="Proteomes" id="UP000284842">
    <property type="component" value="Unassembled WGS sequence"/>
</dbReference>